<evidence type="ECO:0000313" key="2">
    <source>
        <dbReference type="EMBL" id="SFQ17908.1"/>
    </source>
</evidence>
<keyword evidence="3" id="KW-1185">Reference proteome</keyword>
<dbReference type="GO" id="GO:0016491">
    <property type="term" value="F:oxidoreductase activity"/>
    <property type="evidence" value="ECO:0007669"/>
    <property type="project" value="InterPro"/>
</dbReference>
<dbReference type="PANTHER" id="PTHR40260">
    <property type="entry name" value="BLR8190 PROTEIN"/>
    <property type="match status" value="1"/>
</dbReference>
<dbReference type="RefSeq" id="WP_093425700.1">
    <property type="nucleotide sequence ID" value="NZ_FOXA01000044.1"/>
</dbReference>
<accession>A0A1I5WE50</accession>
<proteinExistence type="predicted"/>
<feature type="domain" description="EthD" evidence="1">
    <location>
        <begin position="18"/>
        <end position="86"/>
    </location>
</feature>
<dbReference type="SUPFAM" id="SSF54909">
    <property type="entry name" value="Dimeric alpha+beta barrel"/>
    <property type="match status" value="1"/>
</dbReference>
<evidence type="ECO:0000313" key="3">
    <source>
        <dbReference type="Proteomes" id="UP000199356"/>
    </source>
</evidence>
<dbReference type="PANTHER" id="PTHR40260:SF2">
    <property type="entry name" value="BLR8190 PROTEIN"/>
    <property type="match status" value="1"/>
</dbReference>
<gene>
    <name evidence="2" type="ORF">SAMN04488047_14418</name>
</gene>
<dbReference type="Proteomes" id="UP000199356">
    <property type="component" value="Unassembled WGS sequence"/>
</dbReference>
<dbReference type="InterPro" id="IPR011008">
    <property type="entry name" value="Dimeric_a/b-barrel"/>
</dbReference>
<reference evidence="2 3" key="1">
    <citation type="submission" date="2016-10" db="EMBL/GenBank/DDBJ databases">
        <authorList>
            <person name="de Groot N.N."/>
        </authorList>
    </citation>
    <scope>NUCLEOTIDE SEQUENCE [LARGE SCALE GENOMIC DNA]</scope>
    <source>
        <strain evidence="2 3">DSM 19547</strain>
    </source>
</reference>
<dbReference type="EMBL" id="FOXA01000044">
    <property type="protein sequence ID" value="SFQ17908.1"/>
    <property type="molecule type" value="Genomic_DNA"/>
</dbReference>
<protein>
    <recommendedName>
        <fullName evidence="1">EthD domain-containing protein</fullName>
    </recommendedName>
</protein>
<evidence type="ECO:0000259" key="1">
    <source>
        <dbReference type="Pfam" id="PF07110"/>
    </source>
</evidence>
<dbReference type="OrthoDB" id="5343971at2"/>
<dbReference type="NCBIfam" id="TIGR02118">
    <property type="entry name" value="EthD family reductase"/>
    <property type="match status" value="1"/>
</dbReference>
<organism evidence="2 3">
    <name type="scientific">Tranquillimonas alkanivorans</name>
    <dbReference type="NCBI Taxonomy" id="441119"/>
    <lineage>
        <taxon>Bacteria</taxon>
        <taxon>Pseudomonadati</taxon>
        <taxon>Pseudomonadota</taxon>
        <taxon>Alphaproteobacteria</taxon>
        <taxon>Rhodobacterales</taxon>
        <taxon>Roseobacteraceae</taxon>
        <taxon>Tranquillimonas</taxon>
    </lineage>
</organism>
<dbReference type="Gene3D" id="3.30.70.100">
    <property type="match status" value="1"/>
</dbReference>
<dbReference type="InterPro" id="IPR009799">
    <property type="entry name" value="EthD_dom"/>
</dbReference>
<dbReference type="Pfam" id="PF07110">
    <property type="entry name" value="EthD"/>
    <property type="match status" value="1"/>
</dbReference>
<name>A0A1I5WE50_9RHOB</name>
<dbReference type="AlphaFoldDB" id="A0A1I5WE50"/>
<sequence>MPVSLQVIYPASAGSRFDHEYYAGTHLPMVSSHLGSHLSSVLVTKGASSAPTYHAIATMVFEDQDALDAAMEAAQPVLEDIPNFTDVKAEILLGEVIVS</sequence>